<proteinExistence type="predicted"/>
<evidence type="ECO:0000313" key="2">
    <source>
        <dbReference type="EMBL" id="ARN22304.1"/>
    </source>
</evidence>
<dbReference type="EMBL" id="CP015118">
    <property type="protein sequence ID" value="ARN22304.1"/>
    <property type="molecule type" value="Genomic_DNA"/>
</dbReference>
<feature type="transmembrane region" description="Helical" evidence="1">
    <location>
        <begin position="64"/>
        <end position="87"/>
    </location>
</feature>
<keyword evidence="1" id="KW-0812">Transmembrane</keyword>
<gene>
    <name evidence="2" type="ORF">A4W93_21705</name>
</gene>
<feature type="transmembrane region" description="Helical" evidence="1">
    <location>
        <begin position="38"/>
        <end position="57"/>
    </location>
</feature>
<reference evidence="2 3" key="1">
    <citation type="submission" date="2016-04" db="EMBL/GenBank/DDBJ databases">
        <title>Complete genome sequence of natural rubber-degrading, novel Gram-negative bacterium, Rhizobacter gummiphilus strain NS21.</title>
        <authorList>
            <person name="Tabata M."/>
            <person name="Kasai D."/>
            <person name="Fukuda M."/>
        </authorList>
    </citation>
    <scope>NUCLEOTIDE SEQUENCE [LARGE SCALE GENOMIC DNA]</scope>
    <source>
        <strain evidence="2 3">NS21</strain>
    </source>
</reference>
<sequence length="125" mass="13096">MALGIASFVLPMAAPVLGKPATYEIFGLHHQGAPFDPMALAISAIILSLAASAYGLLFGKSWGLAACLVTGYGGVAICLGSMVHSVASQGTLTIRLELLLQVPYLVKLHKIKPLWLSGARSHREA</sequence>
<dbReference type="Proteomes" id="UP000193427">
    <property type="component" value="Chromosome"/>
</dbReference>
<organism evidence="2 3">
    <name type="scientific">Piscinibacter gummiphilus</name>
    <dbReference type="NCBI Taxonomy" id="946333"/>
    <lineage>
        <taxon>Bacteria</taxon>
        <taxon>Pseudomonadati</taxon>
        <taxon>Pseudomonadota</taxon>
        <taxon>Betaproteobacteria</taxon>
        <taxon>Burkholderiales</taxon>
        <taxon>Sphaerotilaceae</taxon>
        <taxon>Piscinibacter</taxon>
    </lineage>
</organism>
<keyword evidence="1" id="KW-0472">Membrane</keyword>
<evidence type="ECO:0000256" key="1">
    <source>
        <dbReference type="SAM" id="Phobius"/>
    </source>
</evidence>
<accession>A0A1W6LDG7</accession>
<keyword evidence="3" id="KW-1185">Reference proteome</keyword>
<dbReference type="KEGG" id="rgu:A4W93_21705"/>
<evidence type="ECO:0000313" key="3">
    <source>
        <dbReference type="Proteomes" id="UP000193427"/>
    </source>
</evidence>
<keyword evidence="1" id="KW-1133">Transmembrane helix</keyword>
<protein>
    <submittedName>
        <fullName evidence="2">Uncharacterized protein</fullName>
    </submittedName>
</protein>
<name>A0A1W6LDG7_9BURK</name>
<dbReference type="AlphaFoldDB" id="A0A1W6LDG7"/>